<evidence type="ECO:0000256" key="1">
    <source>
        <dbReference type="SAM" id="MobiDB-lite"/>
    </source>
</evidence>
<accession>A0A4Y1RQT1</accession>
<protein>
    <submittedName>
        <fullName evidence="2">Uncharacterized protein</fullName>
    </submittedName>
</protein>
<evidence type="ECO:0000313" key="2">
    <source>
        <dbReference type="EMBL" id="BBH06640.1"/>
    </source>
</evidence>
<name>A0A4Y1RQT1_PRUDU</name>
<sequence length="116" mass="12141">MGRESIEEGKLSNPLLVKNIDSESQVYGYGGRGENSGAGNEQQSGTFSSSATTMVVLSTLVAVSGSYVFGSAVSFSFVSDLMICALCLDPVSTLKICCSGMGSNGRWCVFEIFLAV</sequence>
<dbReference type="AlphaFoldDB" id="A0A4Y1RQT1"/>
<gene>
    <name evidence="2" type="ORF">Prudu_018351</name>
</gene>
<feature type="compositionally biased region" description="Polar residues" evidence="1">
    <location>
        <begin position="37"/>
        <end position="46"/>
    </location>
</feature>
<dbReference type="EMBL" id="AP019302">
    <property type="protein sequence ID" value="BBH06640.1"/>
    <property type="molecule type" value="Genomic_DNA"/>
</dbReference>
<organism evidence="2">
    <name type="scientific">Prunus dulcis</name>
    <name type="common">Almond</name>
    <name type="synonym">Amygdalus dulcis</name>
    <dbReference type="NCBI Taxonomy" id="3755"/>
    <lineage>
        <taxon>Eukaryota</taxon>
        <taxon>Viridiplantae</taxon>
        <taxon>Streptophyta</taxon>
        <taxon>Embryophyta</taxon>
        <taxon>Tracheophyta</taxon>
        <taxon>Spermatophyta</taxon>
        <taxon>Magnoliopsida</taxon>
        <taxon>eudicotyledons</taxon>
        <taxon>Gunneridae</taxon>
        <taxon>Pentapetalae</taxon>
        <taxon>rosids</taxon>
        <taxon>fabids</taxon>
        <taxon>Rosales</taxon>
        <taxon>Rosaceae</taxon>
        <taxon>Amygdaloideae</taxon>
        <taxon>Amygdaleae</taxon>
        <taxon>Prunus</taxon>
    </lineage>
</organism>
<proteinExistence type="predicted"/>
<feature type="region of interest" description="Disordered" evidence="1">
    <location>
        <begin position="27"/>
        <end position="46"/>
    </location>
</feature>
<reference evidence="2" key="1">
    <citation type="journal article" date="2019" name="Science">
        <title>Mutation of a bHLH transcription factor allowed almond domestication.</title>
        <authorList>
            <person name="Sanchez-Perez R."/>
            <person name="Pavan S."/>
            <person name="Mazzeo R."/>
            <person name="Moldovan C."/>
            <person name="Aiese Cigliano R."/>
            <person name="Del Cueto J."/>
            <person name="Ricciardi F."/>
            <person name="Lotti C."/>
            <person name="Ricciardi L."/>
            <person name="Dicenta F."/>
            <person name="Lopez-Marques R.L."/>
            <person name="Lindberg Moller B."/>
        </authorList>
    </citation>
    <scope>NUCLEOTIDE SEQUENCE</scope>
</reference>